<dbReference type="EMBL" id="SMMG02000009">
    <property type="protein sequence ID" value="KAA3462939.1"/>
    <property type="molecule type" value="Genomic_DNA"/>
</dbReference>
<evidence type="ECO:0000313" key="1">
    <source>
        <dbReference type="EMBL" id="KAA3462939.1"/>
    </source>
</evidence>
<proteinExistence type="predicted"/>
<keyword evidence="2" id="KW-1185">Reference proteome</keyword>
<evidence type="ECO:0000313" key="2">
    <source>
        <dbReference type="Proteomes" id="UP000325315"/>
    </source>
</evidence>
<sequence length="72" mass="8362">MLHERIRDVLGVRVSSNLEKYLGLLTLIGRSKKEAFVTFKERELKCAASFDRGKEVFSIVDYFVLGIRGYYE</sequence>
<dbReference type="AlphaFoldDB" id="A0A5B6V1B4"/>
<accession>A0A5B6V1B4</accession>
<keyword evidence="1" id="KW-0695">RNA-directed DNA polymerase</keyword>
<keyword evidence="1" id="KW-0548">Nucleotidyltransferase</keyword>
<dbReference type="GO" id="GO:0003964">
    <property type="term" value="F:RNA-directed DNA polymerase activity"/>
    <property type="evidence" value="ECO:0007669"/>
    <property type="project" value="UniProtKB-KW"/>
</dbReference>
<comment type="caution">
    <text evidence="1">The sequence shown here is derived from an EMBL/GenBank/DDBJ whole genome shotgun (WGS) entry which is preliminary data.</text>
</comment>
<keyword evidence="1" id="KW-0808">Transferase</keyword>
<dbReference type="Proteomes" id="UP000325315">
    <property type="component" value="Unassembled WGS sequence"/>
</dbReference>
<dbReference type="OrthoDB" id="1000610at2759"/>
<organism evidence="1 2">
    <name type="scientific">Gossypium australe</name>
    <dbReference type="NCBI Taxonomy" id="47621"/>
    <lineage>
        <taxon>Eukaryota</taxon>
        <taxon>Viridiplantae</taxon>
        <taxon>Streptophyta</taxon>
        <taxon>Embryophyta</taxon>
        <taxon>Tracheophyta</taxon>
        <taxon>Spermatophyta</taxon>
        <taxon>Magnoliopsida</taxon>
        <taxon>eudicotyledons</taxon>
        <taxon>Gunneridae</taxon>
        <taxon>Pentapetalae</taxon>
        <taxon>rosids</taxon>
        <taxon>malvids</taxon>
        <taxon>Malvales</taxon>
        <taxon>Malvaceae</taxon>
        <taxon>Malvoideae</taxon>
        <taxon>Gossypium</taxon>
    </lineage>
</organism>
<reference evidence="2" key="1">
    <citation type="journal article" date="2019" name="Plant Biotechnol. J.">
        <title>Genome sequencing of the Australian wild diploid species Gossypium australe highlights disease resistance and delayed gland morphogenesis.</title>
        <authorList>
            <person name="Cai Y."/>
            <person name="Cai X."/>
            <person name="Wang Q."/>
            <person name="Wang P."/>
            <person name="Zhang Y."/>
            <person name="Cai C."/>
            <person name="Xu Y."/>
            <person name="Wang K."/>
            <person name="Zhou Z."/>
            <person name="Wang C."/>
            <person name="Geng S."/>
            <person name="Li B."/>
            <person name="Dong Q."/>
            <person name="Hou Y."/>
            <person name="Wang H."/>
            <person name="Ai P."/>
            <person name="Liu Z."/>
            <person name="Yi F."/>
            <person name="Sun M."/>
            <person name="An G."/>
            <person name="Cheng J."/>
            <person name="Zhang Y."/>
            <person name="Shi Q."/>
            <person name="Xie Y."/>
            <person name="Shi X."/>
            <person name="Chang Y."/>
            <person name="Huang F."/>
            <person name="Chen Y."/>
            <person name="Hong S."/>
            <person name="Mi L."/>
            <person name="Sun Q."/>
            <person name="Zhang L."/>
            <person name="Zhou B."/>
            <person name="Peng R."/>
            <person name="Zhang X."/>
            <person name="Liu F."/>
        </authorList>
    </citation>
    <scope>NUCLEOTIDE SEQUENCE [LARGE SCALE GENOMIC DNA]</scope>
    <source>
        <strain evidence="2">cv. PA1801</strain>
    </source>
</reference>
<name>A0A5B6V1B4_9ROSI</name>
<protein>
    <submittedName>
        <fullName evidence="1">Reverse transcriptase</fullName>
    </submittedName>
</protein>
<gene>
    <name evidence="1" type="ORF">EPI10_029376</name>
</gene>